<keyword evidence="2" id="KW-0433">Leucine-rich repeat</keyword>
<evidence type="ECO:0000256" key="1">
    <source>
        <dbReference type="ARBA" id="ARBA00008894"/>
    </source>
</evidence>
<keyword evidence="5" id="KW-0611">Plant defense</keyword>
<dbReference type="Gramene" id="TraesCS5B03G0045900.1">
    <property type="protein sequence ID" value="TraesCS5B03G0045900.1.CDS"/>
    <property type="gene ID" value="TraesCS5B03G0045900"/>
</dbReference>
<evidence type="ECO:0000256" key="4">
    <source>
        <dbReference type="ARBA" id="ARBA00022741"/>
    </source>
</evidence>
<dbReference type="Gene3D" id="1.20.5.4130">
    <property type="match status" value="1"/>
</dbReference>
<keyword evidence="3" id="KW-0677">Repeat</keyword>
<evidence type="ECO:0000259" key="8">
    <source>
        <dbReference type="Pfam" id="PF18052"/>
    </source>
</evidence>
<dbReference type="Gene3D" id="3.40.50.300">
    <property type="entry name" value="P-loop containing nucleotide triphosphate hydrolases"/>
    <property type="match status" value="1"/>
</dbReference>
<dbReference type="GO" id="GO:0043531">
    <property type="term" value="F:ADP binding"/>
    <property type="evidence" value="ECO:0007669"/>
    <property type="project" value="InterPro"/>
</dbReference>
<evidence type="ECO:0000313" key="10">
    <source>
        <dbReference type="Proteomes" id="UP000019116"/>
    </source>
</evidence>
<name>A0A3B6LFN2_WHEAT</name>
<reference evidence="9" key="1">
    <citation type="submission" date="2018-08" db="EMBL/GenBank/DDBJ databases">
        <authorList>
            <person name="Rossello M."/>
        </authorList>
    </citation>
    <scope>NUCLEOTIDE SEQUENCE [LARGE SCALE GENOMIC DNA]</scope>
    <source>
        <strain evidence="9">cv. Chinese Spring</strain>
    </source>
</reference>
<evidence type="ECO:0008006" key="11">
    <source>
        <dbReference type="Google" id="ProtNLM"/>
    </source>
</evidence>
<feature type="coiled-coil region" evidence="6">
    <location>
        <begin position="22"/>
        <end position="49"/>
    </location>
</feature>
<dbReference type="Gramene" id="TraesLDM5B03G02798750.1">
    <property type="protein sequence ID" value="TraesLDM5B03G02798750.1"/>
    <property type="gene ID" value="TraesLDM5B03G02798750"/>
</dbReference>
<dbReference type="InterPro" id="IPR041118">
    <property type="entry name" value="Rx_N"/>
</dbReference>
<proteinExistence type="inferred from homology"/>
<comment type="similarity">
    <text evidence="1">Belongs to the disease resistance NB-LRR family.</text>
</comment>
<dbReference type="AlphaFoldDB" id="A0A3B6LFN2"/>
<evidence type="ECO:0000259" key="7">
    <source>
        <dbReference type="Pfam" id="PF00931"/>
    </source>
</evidence>
<protein>
    <recommendedName>
        <fullName evidence="11">Rx N-terminal domain-containing protein</fullName>
    </recommendedName>
</protein>
<dbReference type="PANTHER" id="PTHR19338:SF29">
    <property type="entry name" value="NB-ARC DOMAIN-CONTAINING PROTEIN"/>
    <property type="match status" value="1"/>
</dbReference>
<feature type="domain" description="Disease resistance N-terminal" evidence="8">
    <location>
        <begin position="10"/>
        <end position="95"/>
    </location>
</feature>
<dbReference type="PANTHER" id="PTHR19338">
    <property type="entry name" value="TRANSLOCASE OF INNER MITOCHONDRIAL MEMBRANE 13 HOMOLOG"/>
    <property type="match status" value="1"/>
</dbReference>
<dbReference type="Proteomes" id="UP000019116">
    <property type="component" value="Chromosome 5B"/>
</dbReference>
<dbReference type="InterPro" id="IPR002182">
    <property type="entry name" value="NB-ARC"/>
</dbReference>
<dbReference type="Gramene" id="TraesRN5B0100046700.1">
    <property type="protein sequence ID" value="TraesRN5B0100046700.1"/>
    <property type="gene ID" value="TraesRN5B0100046700"/>
</dbReference>
<evidence type="ECO:0000256" key="5">
    <source>
        <dbReference type="ARBA" id="ARBA00022821"/>
    </source>
</evidence>
<keyword evidence="10" id="KW-1185">Reference proteome</keyword>
<dbReference type="SUPFAM" id="SSF52540">
    <property type="entry name" value="P-loop containing nucleoside triphosphate hydrolases"/>
    <property type="match status" value="1"/>
</dbReference>
<dbReference type="Gramene" id="TraesSTA5B03G02787920.1">
    <property type="protein sequence ID" value="TraesSTA5B03G02787920.1"/>
    <property type="gene ID" value="TraesSTA5B03G02787920"/>
</dbReference>
<keyword evidence="4" id="KW-0547">Nucleotide-binding</keyword>
<dbReference type="Gramene" id="TraesCS5B02G019300.1">
    <property type="protein sequence ID" value="TraesCS5B02G019300.1"/>
    <property type="gene ID" value="TraesCS5B02G019300"/>
</dbReference>
<feature type="domain" description="NB-ARC" evidence="7">
    <location>
        <begin position="170"/>
        <end position="240"/>
    </location>
</feature>
<dbReference type="CDD" id="cd14798">
    <property type="entry name" value="RX-CC_like"/>
    <property type="match status" value="1"/>
</dbReference>
<keyword evidence="6" id="KW-0175">Coiled coil</keyword>
<evidence type="ECO:0000256" key="2">
    <source>
        <dbReference type="ARBA" id="ARBA00022614"/>
    </source>
</evidence>
<dbReference type="GO" id="GO:0006952">
    <property type="term" value="P:defense response"/>
    <property type="evidence" value="ECO:0007669"/>
    <property type="project" value="UniProtKB-KW"/>
</dbReference>
<accession>A0A3B6LFN2</accession>
<dbReference type="SMR" id="A0A3B6LFN2"/>
<dbReference type="Pfam" id="PF18052">
    <property type="entry name" value="Rx_N"/>
    <property type="match status" value="1"/>
</dbReference>
<evidence type="ECO:0000313" key="9">
    <source>
        <dbReference type="EnsemblPlants" id="TraesCS5B02G019300.1"/>
    </source>
</evidence>
<reference evidence="9" key="2">
    <citation type="submission" date="2018-10" db="UniProtKB">
        <authorList>
            <consortium name="EnsemblPlants"/>
        </authorList>
    </citation>
    <scope>IDENTIFICATION</scope>
</reference>
<dbReference type="EnsemblPlants" id="TraesCS5B02G019300.1">
    <property type="protein sequence ID" value="TraesCS5B02G019300.1"/>
    <property type="gene ID" value="TraesCS5B02G019300"/>
</dbReference>
<sequence>MAGVSAGTGAMSSLLGKLSALLTDEYKLLKGIRKEIQFLERELGRMRAYLHILADMDKLDNLTKKRRDSLRDLSYEMEDCIDRFMDRLGTGDARRGFMRTTARRLRTIWARHDIATLIRDLKARVLQETELHDRYKLDEGYYSATRPVQIDPRMTVLHEEVKGLVAMDAPVKHISALLMDQSMELKVVPIVGPRGLRKSTLAMEVYRKIGRDFRCRASVSVSRALDLEKFLKDILSQIDESREC</sequence>
<dbReference type="OMA" id="MRAYLHI"/>
<evidence type="ECO:0000256" key="6">
    <source>
        <dbReference type="SAM" id="Coils"/>
    </source>
</evidence>
<organism evidence="9">
    <name type="scientific">Triticum aestivum</name>
    <name type="common">Wheat</name>
    <dbReference type="NCBI Taxonomy" id="4565"/>
    <lineage>
        <taxon>Eukaryota</taxon>
        <taxon>Viridiplantae</taxon>
        <taxon>Streptophyta</taxon>
        <taxon>Embryophyta</taxon>
        <taxon>Tracheophyta</taxon>
        <taxon>Spermatophyta</taxon>
        <taxon>Magnoliopsida</taxon>
        <taxon>Liliopsida</taxon>
        <taxon>Poales</taxon>
        <taxon>Poaceae</taxon>
        <taxon>BOP clade</taxon>
        <taxon>Pooideae</taxon>
        <taxon>Triticodae</taxon>
        <taxon>Triticeae</taxon>
        <taxon>Triticinae</taxon>
        <taxon>Triticum</taxon>
    </lineage>
</organism>
<dbReference type="InterPro" id="IPR027417">
    <property type="entry name" value="P-loop_NTPase"/>
</dbReference>
<dbReference type="InterPro" id="IPR038005">
    <property type="entry name" value="RX-like_CC"/>
</dbReference>
<dbReference type="Pfam" id="PF00931">
    <property type="entry name" value="NB-ARC"/>
    <property type="match status" value="1"/>
</dbReference>
<dbReference type="OrthoDB" id="692108at2759"/>
<evidence type="ECO:0000256" key="3">
    <source>
        <dbReference type="ARBA" id="ARBA00022737"/>
    </source>
</evidence>